<evidence type="ECO:0000256" key="3">
    <source>
        <dbReference type="ARBA" id="ARBA00022837"/>
    </source>
</evidence>
<dbReference type="RefSeq" id="WP_207857847.1">
    <property type="nucleotide sequence ID" value="NZ_JAFREP010000005.1"/>
</dbReference>
<dbReference type="NCBIfam" id="TIGR04174">
    <property type="entry name" value="IPTL_CTERM"/>
    <property type="match status" value="1"/>
</dbReference>
<dbReference type="Pfam" id="PF03160">
    <property type="entry name" value="Calx-beta"/>
    <property type="match status" value="2"/>
</dbReference>
<evidence type="ECO:0000313" key="7">
    <source>
        <dbReference type="EMBL" id="MBO1318201.1"/>
    </source>
</evidence>
<gene>
    <name evidence="7" type="ORF">J3U88_07030</name>
</gene>
<dbReference type="InterPro" id="IPR026442">
    <property type="entry name" value="IPTL_CTERM"/>
</dbReference>
<evidence type="ECO:0000256" key="2">
    <source>
        <dbReference type="ARBA" id="ARBA00022737"/>
    </source>
</evidence>
<feature type="domain" description="Calx-beta" evidence="6">
    <location>
        <begin position="595"/>
        <end position="690"/>
    </location>
</feature>
<feature type="transmembrane region" description="Helical" evidence="4">
    <location>
        <begin position="1019"/>
        <end position="1036"/>
    </location>
</feature>
<keyword evidence="3" id="KW-0106">Calcium</keyword>
<comment type="caution">
    <text evidence="7">The sequence shown here is derived from an EMBL/GenBank/DDBJ whole genome shotgun (WGS) entry which is preliminary data.</text>
</comment>
<evidence type="ECO:0000256" key="1">
    <source>
        <dbReference type="ARBA" id="ARBA00022729"/>
    </source>
</evidence>
<dbReference type="SUPFAM" id="SSF141072">
    <property type="entry name" value="CalX-like"/>
    <property type="match status" value="2"/>
</dbReference>
<evidence type="ECO:0000313" key="8">
    <source>
        <dbReference type="Proteomes" id="UP000664417"/>
    </source>
</evidence>
<feature type="chain" id="PRO_5035189547" evidence="5">
    <location>
        <begin position="20"/>
        <end position="1043"/>
    </location>
</feature>
<keyword evidence="4" id="KW-0472">Membrane</keyword>
<keyword evidence="8" id="KW-1185">Reference proteome</keyword>
<name>A0A8J7U4E4_9BACT</name>
<evidence type="ECO:0000256" key="5">
    <source>
        <dbReference type="SAM" id="SignalP"/>
    </source>
</evidence>
<dbReference type="AlphaFoldDB" id="A0A8J7U4E4"/>
<protein>
    <submittedName>
        <fullName evidence="7">IPTL-CTERM sorting domain-containing protein</fullName>
    </submittedName>
</protein>
<dbReference type="InterPro" id="IPR038081">
    <property type="entry name" value="CalX-like_sf"/>
</dbReference>
<reference evidence="7" key="1">
    <citation type="submission" date="2021-03" db="EMBL/GenBank/DDBJ databases">
        <authorList>
            <person name="Wang G."/>
        </authorList>
    </citation>
    <scope>NUCLEOTIDE SEQUENCE</scope>
    <source>
        <strain evidence="7">KCTC 12899</strain>
    </source>
</reference>
<dbReference type="GO" id="GO:0016020">
    <property type="term" value="C:membrane"/>
    <property type="evidence" value="ECO:0007669"/>
    <property type="project" value="InterPro"/>
</dbReference>
<dbReference type="InterPro" id="IPR003644">
    <property type="entry name" value="Calx_beta"/>
</dbReference>
<evidence type="ECO:0000259" key="6">
    <source>
        <dbReference type="Pfam" id="PF03160"/>
    </source>
</evidence>
<keyword evidence="1 5" id="KW-0732">Signal</keyword>
<organism evidence="7 8">
    <name type="scientific">Acanthopleuribacter pedis</name>
    <dbReference type="NCBI Taxonomy" id="442870"/>
    <lineage>
        <taxon>Bacteria</taxon>
        <taxon>Pseudomonadati</taxon>
        <taxon>Acidobacteriota</taxon>
        <taxon>Holophagae</taxon>
        <taxon>Acanthopleuribacterales</taxon>
        <taxon>Acanthopleuribacteraceae</taxon>
        <taxon>Acanthopleuribacter</taxon>
    </lineage>
</organism>
<dbReference type="EMBL" id="JAFREP010000005">
    <property type="protein sequence ID" value="MBO1318201.1"/>
    <property type="molecule type" value="Genomic_DNA"/>
</dbReference>
<feature type="domain" description="Calx-beta" evidence="6">
    <location>
        <begin position="810"/>
        <end position="925"/>
    </location>
</feature>
<evidence type="ECO:0000256" key="4">
    <source>
        <dbReference type="SAM" id="Phobius"/>
    </source>
</evidence>
<feature type="signal peptide" evidence="5">
    <location>
        <begin position="1"/>
        <end position="19"/>
    </location>
</feature>
<keyword evidence="4" id="KW-0812">Transmembrane</keyword>
<dbReference type="Proteomes" id="UP000664417">
    <property type="component" value="Unassembled WGS sequence"/>
</dbReference>
<dbReference type="GO" id="GO:0007154">
    <property type="term" value="P:cell communication"/>
    <property type="evidence" value="ECO:0007669"/>
    <property type="project" value="InterPro"/>
</dbReference>
<keyword evidence="2" id="KW-0677">Repeat</keyword>
<keyword evidence="4" id="KW-1133">Transmembrane helix</keyword>
<accession>A0A8J7U4E4</accession>
<dbReference type="Gene3D" id="2.60.40.2030">
    <property type="match status" value="1"/>
</dbReference>
<sequence>MRTLFYGSILLLWSMAGFAQVPPEFQIDGPGGEPLADIPTRGSTVLFDTTDDSPATSGGILSQRVTDTEISPGVDWTLTAADDFVIPGTAKAWRIESILVQGNYSNGGGGPEGPAASVNIYILGDSGGLPDTTDLSGSAIYALENVTPTDVQSADFQINLPGGGVILTPGTYWLAVRTNQSFSAAGQWNWRYSNSADDLHESAYTANALISGCIDAWGARIATCAQGAEPLDDLSFRIDGDLLVAGTTVTGNNLSVSEGGGTASFEIVLDAPPTAAVDIALASDDVTEGTVAPATLSFSSANWDVPQSATVTGVDDGVADGNVAFNITTTATSGDGDFDGIAVDDVAVTNLDDESANIQVTPTTGLMTTEAGGTANFTISATTTPGGGETITIPLSSSNTNEATVPASVDLNPGNSYSAMVTVTGADDMVDDGDQPFTITTGDPTSTNGTYDALGAGDVADVTGTNTDDDTAGFTVTPNGAEPLATSETGTTNFFDVVLDSMPTADVVIGIETSDVSEGTADVSSLTFTTANWNVSQRVTVTGANDFIVDGTIDYSIITRPAASTDANYNGLDPADVTFANADEGDSAGVTVTPNATPIVTDENGTATDFFTVVLDAQPSADVMINVSSQDPQEGVADQTVLTFTNANWNQPQTVNVTGVDDMIADGNVNFSIILSDTTSTDPTWQGVPVDDVLCLNNDNDTAGVTVTPVAVTTSETGTTDTFTVQLDTFPMEDVTIALASSNTAEATVSPASLTFTSANGTTSQMVTVTGVDDAVADGNQNFTITTTATSVDTAYNGIAVADVSGVNVDDDTPSITVNPTTLTVNEAGPAGTFTISLGAAPTADVNIPITSSDPSEVTVSPATVTITTANTPATVTVTPVDDGDNEGDLSYTITVGDPTSTDANYDAFGDGDTDDVTVTITDDDTTACGTVTLNITIGGSIVANGTPGCVFSLYNANGSTNPADWTLIEGPITIPASGTITLSATGAPDTSYVAADGGNVILNPGGAPVLTVPTLGEWALIGFVLLLMGAAMAISRKQRGNA</sequence>
<proteinExistence type="predicted"/>